<protein>
    <submittedName>
        <fullName evidence="1">Uncharacterized protein</fullName>
    </submittedName>
</protein>
<gene>
    <name evidence="1" type="ORF">CK5_36610</name>
</gene>
<keyword evidence="2" id="KW-1185">Reference proteome</keyword>
<reference evidence="1 2" key="1">
    <citation type="submission" date="2010-03" db="EMBL/GenBank/DDBJ databases">
        <title>The genome sequence of Ruminococcus obeum A2-162.</title>
        <authorList>
            <consortium name="metaHIT consortium -- http://www.metahit.eu/"/>
            <person name="Pajon A."/>
            <person name="Turner K."/>
            <person name="Parkhill J."/>
            <person name="Duncan S."/>
            <person name="Flint H."/>
        </authorList>
    </citation>
    <scope>NUCLEOTIDE SEQUENCE [LARGE SCALE GENOMIC DNA]</scope>
    <source>
        <strain evidence="1 2">A2-162</strain>
    </source>
</reference>
<reference evidence="1 2" key="2">
    <citation type="submission" date="2010-03" db="EMBL/GenBank/DDBJ databases">
        <authorList>
            <person name="Pajon A."/>
        </authorList>
    </citation>
    <scope>NUCLEOTIDE SEQUENCE [LARGE SCALE GENOMIC DNA]</scope>
    <source>
        <strain evidence="1 2">A2-162</strain>
    </source>
</reference>
<dbReference type="AlphaFoldDB" id="D4LVK3"/>
<dbReference type="HOGENOM" id="CLU_3247995_0_0_9"/>
<accession>D4LVK3</accession>
<sequence>MPEKFWERYKTGQRTGKEKDLNVSDGRGIFFVNKVAGNAFST</sequence>
<dbReference type="EMBL" id="FP929054">
    <property type="protein sequence ID" value="CBL24811.1"/>
    <property type="molecule type" value="Genomic_DNA"/>
</dbReference>
<evidence type="ECO:0000313" key="2">
    <source>
        <dbReference type="Proteomes" id="UP000008955"/>
    </source>
</evidence>
<proteinExistence type="predicted"/>
<name>D4LVK3_9FIRM</name>
<dbReference type="PATRIC" id="fig|657314.3.peg.3535"/>
<organism evidence="1 2">
    <name type="scientific">Blautia obeum A2-162</name>
    <dbReference type="NCBI Taxonomy" id="657314"/>
    <lineage>
        <taxon>Bacteria</taxon>
        <taxon>Bacillati</taxon>
        <taxon>Bacillota</taxon>
        <taxon>Clostridia</taxon>
        <taxon>Lachnospirales</taxon>
        <taxon>Lachnospiraceae</taxon>
        <taxon>Blautia</taxon>
    </lineage>
</organism>
<dbReference type="KEGG" id="rob:CK5_36610"/>
<evidence type="ECO:0000313" key="1">
    <source>
        <dbReference type="EMBL" id="CBL24811.1"/>
    </source>
</evidence>
<dbReference type="Proteomes" id="UP000008955">
    <property type="component" value="Chromosome"/>
</dbReference>